<accession>A0A2T1DVW6</accession>
<dbReference type="GO" id="GO:0004497">
    <property type="term" value="F:monooxygenase activity"/>
    <property type="evidence" value="ECO:0007669"/>
    <property type="project" value="UniProtKB-KW"/>
</dbReference>
<dbReference type="EMBL" id="PVWK01000142">
    <property type="protein sequence ID" value="PSB24524.1"/>
    <property type="molecule type" value="Genomic_DNA"/>
</dbReference>
<dbReference type="OrthoDB" id="9798157at2"/>
<keyword evidence="3" id="KW-1185">Reference proteome</keyword>
<dbReference type="Pfam" id="PF03992">
    <property type="entry name" value="ABM"/>
    <property type="match status" value="1"/>
</dbReference>
<sequence length="100" mass="11840">MVLEVAMLMVKSGLEQAFETSFRQASFLIASMPGYDSHELHQCLEVPGKYLLLVRWQALEDHTIGFRESPTYQKWKQLLHHFYEPFPVVEHFTEVLSWKR</sequence>
<dbReference type="InterPro" id="IPR011008">
    <property type="entry name" value="Dimeric_a/b-barrel"/>
</dbReference>
<dbReference type="AlphaFoldDB" id="A0A2T1DVW6"/>
<dbReference type="RefSeq" id="WP_106259713.1">
    <property type="nucleotide sequence ID" value="NZ_CAWNSW010000105.1"/>
</dbReference>
<keyword evidence="2" id="KW-0503">Monooxygenase</keyword>
<proteinExistence type="predicted"/>
<evidence type="ECO:0000259" key="1">
    <source>
        <dbReference type="PROSITE" id="PS51725"/>
    </source>
</evidence>
<comment type="caution">
    <text evidence="2">The sequence shown here is derived from an EMBL/GenBank/DDBJ whole genome shotgun (WGS) entry which is preliminary data.</text>
</comment>
<protein>
    <submittedName>
        <fullName evidence="2">Antibiotic biosynthesis monooxygenase</fullName>
    </submittedName>
</protein>
<organism evidence="2 3">
    <name type="scientific">Stenomitos frigidus ULC18</name>
    <dbReference type="NCBI Taxonomy" id="2107698"/>
    <lineage>
        <taxon>Bacteria</taxon>
        <taxon>Bacillati</taxon>
        <taxon>Cyanobacteriota</taxon>
        <taxon>Cyanophyceae</taxon>
        <taxon>Leptolyngbyales</taxon>
        <taxon>Leptolyngbyaceae</taxon>
        <taxon>Stenomitos</taxon>
    </lineage>
</organism>
<evidence type="ECO:0000313" key="2">
    <source>
        <dbReference type="EMBL" id="PSB24524.1"/>
    </source>
</evidence>
<reference evidence="2 3" key="2">
    <citation type="submission" date="2018-03" db="EMBL/GenBank/DDBJ databases">
        <title>The ancient ancestry and fast evolution of plastids.</title>
        <authorList>
            <person name="Moore K.R."/>
            <person name="Magnabosco C."/>
            <person name="Momper L."/>
            <person name="Gold D.A."/>
            <person name="Bosak T."/>
            <person name="Fournier G.P."/>
        </authorList>
    </citation>
    <scope>NUCLEOTIDE SEQUENCE [LARGE SCALE GENOMIC DNA]</scope>
    <source>
        <strain evidence="2 3">ULC18</strain>
    </source>
</reference>
<keyword evidence="2" id="KW-0560">Oxidoreductase</keyword>
<evidence type="ECO:0000313" key="3">
    <source>
        <dbReference type="Proteomes" id="UP000239576"/>
    </source>
</evidence>
<feature type="domain" description="ABM" evidence="1">
    <location>
        <begin position="2"/>
        <end position="92"/>
    </location>
</feature>
<name>A0A2T1DVW6_9CYAN</name>
<dbReference type="PROSITE" id="PS51725">
    <property type="entry name" value="ABM"/>
    <property type="match status" value="1"/>
</dbReference>
<dbReference type="InterPro" id="IPR007138">
    <property type="entry name" value="ABM_dom"/>
</dbReference>
<gene>
    <name evidence="2" type="ORF">C7B82_26185</name>
</gene>
<dbReference type="Gene3D" id="3.30.70.100">
    <property type="match status" value="1"/>
</dbReference>
<reference evidence="3" key="1">
    <citation type="submission" date="2018-02" db="EMBL/GenBank/DDBJ databases">
        <authorList>
            <person name="Moore K."/>
            <person name="Momper L."/>
        </authorList>
    </citation>
    <scope>NUCLEOTIDE SEQUENCE [LARGE SCALE GENOMIC DNA]</scope>
    <source>
        <strain evidence="3">ULC18</strain>
    </source>
</reference>
<dbReference type="Proteomes" id="UP000239576">
    <property type="component" value="Unassembled WGS sequence"/>
</dbReference>
<dbReference type="SUPFAM" id="SSF54909">
    <property type="entry name" value="Dimeric alpha+beta barrel"/>
    <property type="match status" value="1"/>
</dbReference>